<dbReference type="EMBL" id="FOVC01000015">
    <property type="protein sequence ID" value="SFN70562.1"/>
    <property type="molecule type" value="Genomic_DNA"/>
</dbReference>
<dbReference type="GO" id="GO:0005886">
    <property type="term" value="C:plasma membrane"/>
    <property type="evidence" value="ECO:0007669"/>
    <property type="project" value="UniProtKB-SubCell"/>
</dbReference>
<keyword evidence="12" id="KW-1133">Transmembrane helix</keyword>
<evidence type="ECO:0000256" key="1">
    <source>
        <dbReference type="ARBA" id="ARBA00001007"/>
    </source>
</evidence>
<evidence type="ECO:0000256" key="15">
    <source>
        <dbReference type="ARBA" id="ARBA00023209"/>
    </source>
</evidence>
<evidence type="ECO:0000256" key="10">
    <source>
        <dbReference type="ARBA" id="ARBA00022692"/>
    </source>
</evidence>
<keyword evidence="13" id="KW-0443">Lipid metabolism</keyword>
<dbReference type="SUPFAM" id="SSF54197">
    <property type="entry name" value="HIT-like"/>
    <property type="match status" value="1"/>
</dbReference>
<dbReference type="STRING" id="1367852.SAMN05216516_1152"/>
<dbReference type="UniPathway" id="UPA00609">
    <property type="reaction ID" value="UER00664"/>
</dbReference>
<evidence type="ECO:0000256" key="14">
    <source>
        <dbReference type="ARBA" id="ARBA00023136"/>
    </source>
</evidence>
<keyword evidence="9" id="KW-0444">Lipid biosynthesis</keyword>
<evidence type="ECO:0000256" key="3">
    <source>
        <dbReference type="ARBA" id="ARBA00004927"/>
    </source>
</evidence>
<comment type="pathway">
    <text evidence="4">Lipid metabolism.</text>
</comment>
<dbReference type="AlphaFoldDB" id="A0A1I5B780"/>
<keyword evidence="11" id="KW-0378">Hydrolase</keyword>
<evidence type="ECO:0000256" key="13">
    <source>
        <dbReference type="ARBA" id="ARBA00023098"/>
    </source>
</evidence>
<proteinExistence type="inferred from homology"/>
<dbReference type="GO" id="GO:0008654">
    <property type="term" value="P:phospholipid biosynthetic process"/>
    <property type="evidence" value="ECO:0007669"/>
    <property type="project" value="UniProtKB-KW"/>
</dbReference>
<evidence type="ECO:0000256" key="4">
    <source>
        <dbReference type="ARBA" id="ARBA00005189"/>
    </source>
</evidence>
<name>A0A1I5B780_9GAMM</name>
<evidence type="ECO:0000256" key="5">
    <source>
        <dbReference type="ARBA" id="ARBA00006435"/>
    </source>
</evidence>
<keyword evidence="10" id="KW-0812">Transmembrane</keyword>
<keyword evidence="16" id="KW-1208">Phospholipid metabolism</keyword>
<comment type="catalytic activity">
    <reaction evidence="1">
        <text>a CDP-1,2-diacyl-sn-glycerol + H2O = a 1,2-diacyl-sn-glycero-3-phosphate + CMP + 2 H(+)</text>
        <dbReference type="Rhea" id="RHEA:15221"/>
        <dbReference type="ChEBI" id="CHEBI:15377"/>
        <dbReference type="ChEBI" id="CHEBI:15378"/>
        <dbReference type="ChEBI" id="CHEBI:58332"/>
        <dbReference type="ChEBI" id="CHEBI:58608"/>
        <dbReference type="ChEBI" id="CHEBI:60377"/>
        <dbReference type="EC" id="3.6.1.26"/>
    </reaction>
</comment>
<comment type="similarity">
    <text evidence="5">Belongs to the Cdh family.</text>
</comment>
<evidence type="ECO:0000256" key="18">
    <source>
        <dbReference type="ARBA" id="ARBA00032892"/>
    </source>
</evidence>
<evidence type="ECO:0000256" key="11">
    <source>
        <dbReference type="ARBA" id="ARBA00022801"/>
    </source>
</evidence>
<comment type="pathway">
    <text evidence="3">Phospholipid metabolism; CDP-diacylglycerol degradation; phosphatidate from CDP-diacylglycerol: step 1/1.</text>
</comment>
<dbReference type="OrthoDB" id="481399at2"/>
<dbReference type="Gene3D" id="3.30.428.30">
    <property type="entry name" value="HIT family - CDH-like"/>
    <property type="match status" value="1"/>
</dbReference>
<sequence length="220" mass="25408">MLINRDLLWEKITYQCIPNYLNAGDCTPCEMVDIMERFVIYKVDGAINHYLLLPTNKVTGIEDDYFLTLNKIFFLAWENTSYLSNERMVKGHPCLLSVNAAAKRSQDQLHIHISFLSRDAEKRLTELYEFIKTDIWSDTPFAIKNQKLYLKKLTSSTFSSNTYSFPQDANTLCSQLRKDRNYLTLGVTSLDSDHFIMMAGFCERNLVASCELLSEEFGGF</sequence>
<dbReference type="RefSeq" id="WP_092879755.1">
    <property type="nucleotide sequence ID" value="NZ_FOVC01000015.1"/>
</dbReference>
<evidence type="ECO:0000256" key="6">
    <source>
        <dbReference type="ARBA" id="ARBA00012375"/>
    </source>
</evidence>
<accession>A0A1I5B780</accession>
<dbReference type="Proteomes" id="UP000242222">
    <property type="component" value="Unassembled WGS sequence"/>
</dbReference>
<evidence type="ECO:0000256" key="9">
    <source>
        <dbReference type="ARBA" id="ARBA00022516"/>
    </source>
</evidence>
<evidence type="ECO:0000313" key="19">
    <source>
        <dbReference type="EMBL" id="SFN70562.1"/>
    </source>
</evidence>
<organism evidence="19 20">
    <name type="scientific">Izhakiella capsodis</name>
    <dbReference type="NCBI Taxonomy" id="1367852"/>
    <lineage>
        <taxon>Bacteria</taxon>
        <taxon>Pseudomonadati</taxon>
        <taxon>Pseudomonadota</taxon>
        <taxon>Gammaproteobacteria</taxon>
        <taxon>Enterobacterales</taxon>
        <taxon>Erwiniaceae</taxon>
        <taxon>Izhakiella</taxon>
    </lineage>
</organism>
<evidence type="ECO:0000256" key="12">
    <source>
        <dbReference type="ARBA" id="ARBA00022989"/>
    </source>
</evidence>
<evidence type="ECO:0000256" key="7">
    <source>
        <dbReference type="ARBA" id="ARBA00019608"/>
    </source>
</evidence>
<reference evidence="20" key="1">
    <citation type="submission" date="2016-10" db="EMBL/GenBank/DDBJ databases">
        <authorList>
            <person name="Varghese N."/>
            <person name="Submissions S."/>
        </authorList>
    </citation>
    <scope>NUCLEOTIDE SEQUENCE [LARGE SCALE GENOMIC DNA]</scope>
    <source>
        <strain evidence="20">N6PO6</strain>
    </source>
</reference>
<dbReference type="GO" id="GO:0046342">
    <property type="term" value="P:CDP-diacylglycerol catabolic process"/>
    <property type="evidence" value="ECO:0007669"/>
    <property type="project" value="UniProtKB-UniPathway"/>
</dbReference>
<dbReference type="EC" id="3.6.1.26" evidence="6"/>
<evidence type="ECO:0000313" key="20">
    <source>
        <dbReference type="Proteomes" id="UP000242222"/>
    </source>
</evidence>
<protein>
    <recommendedName>
        <fullName evidence="7">CDP-diacylglycerol pyrophosphatase</fullName>
        <ecNumber evidence="6">3.6.1.26</ecNumber>
    </recommendedName>
    <alternativeName>
        <fullName evidence="17">CDP-diacylglycerol phosphatidylhydrolase</fullName>
    </alternativeName>
    <alternativeName>
        <fullName evidence="18">CDP-diglyceride hydrolase</fullName>
    </alternativeName>
</protein>
<gene>
    <name evidence="19" type="ORF">SAMN05216516_1152</name>
</gene>
<evidence type="ECO:0000256" key="8">
    <source>
        <dbReference type="ARBA" id="ARBA00022475"/>
    </source>
</evidence>
<evidence type="ECO:0000256" key="17">
    <source>
        <dbReference type="ARBA" id="ARBA00032888"/>
    </source>
</evidence>
<dbReference type="InterPro" id="IPR003763">
    <property type="entry name" value="CDP-diacylglyc_Pase"/>
</dbReference>
<keyword evidence="8" id="KW-1003">Cell membrane</keyword>
<keyword evidence="15" id="KW-0594">Phospholipid biosynthesis</keyword>
<evidence type="ECO:0000256" key="2">
    <source>
        <dbReference type="ARBA" id="ARBA00004162"/>
    </source>
</evidence>
<dbReference type="Pfam" id="PF02611">
    <property type="entry name" value="CDH"/>
    <property type="match status" value="1"/>
</dbReference>
<keyword evidence="14" id="KW-0472">Membrane</keyword>
<comment type="subcellular location">
    <subcellularLocation>
        <location evidence="2">Cell membrane</location>
        <topology evidence="2">Single-pass membrane protein</topology>
    </subcellularLocation>
</comment>
<evidence type="ECO:0000256" key="16">
    <source>
        <dbReference type="ARBA" id="ARBA00023264"/>
    </source>
</evidence>
<dbReference type="InterPro" id="IPR036265">
    <property type="entry name" value="HIT-like_sf"/>
</dbReference>
<keyword evidence="20" id="KW-1185">Reference proteome</keyword>
<dbReference type="GO" id="GO:0008715">
    <property type="term" value="F:CDP-diacylglycerol diphosphatase activity"/>
    <property type="evidence" value="ECO:0007669"/>
    <property type="project" value="UniProtKB-EC"/>
</dbReference>